<feature type="transmembrane region" description="Helical" evidence="1">
    <location>
        <begin position="258"/>
        <end position="279"/>
    </location>
</feature>
<feature type="transmembrane region" description="Helical" evidence="1">
    <location>
        <begin position="182"/>
        <end position="211"/>
    </location>
</feature>
<dbReference type="AlphaFoldDB" id="A0A2M7RKF9"/>
<comment type="caution">
    <text evidence="3">The sequence shown here is derived from an EMBL/GenBank/DDBJ whole genome shotgun (WGS) entry which is preliminary data.</text>
</comment>
<gene>
    <name evidence="3" type="ORF">COY66_02395</name>
</gene>
<accession>A0A2M7RKF9</accession>
<feature type="transmembrane region" description="Helical" evidence="1">
    <location>
        <begin position="322"/>
        <end position="345"/>
    </location>
</feature>
<reference evidence="3 4" key="1">
    <citation type="submission" date="2017-09" db="EMBL/GenBank/DDBJ databases">
        <title>Depth-based differentiation of microbial function through sediment-hosted aquifers and enrichment of novel symbionts in the deep terrestrial subsurface.</title>
        <authorList>
            <person name="Probst A.J."/>
            <person name="Ladd B."/>
            <person name="Jarett J.K."/>
            <person name="Geller-Mcgrath D.E."/>
            <person name="Sieber C.M."/>
            <person name="Emerson J.B."/>
            <person name="Anantharaman K."/>
            <person name="Thomas B.C."/>
            <person name="Malmstrom R."/>
            <person name="Stieglmeier M."/>
            <person name="Klingl A."/>
            <person name="Woyke T."/>
            <person name="Ryan C.M."/>
            <person name="Banfield J.F."/>
        </authorList>
    </citation>
    <scope>NUCLEOTIDE SEQUENCE [LARGE SCALE GENOMIC DNA]</scope>
    <source>
        <strain evidence="3">CG_4_10_14_0_8_um_filter_42_10</strain>
    </source>
</reference>
<dbReference type="EMBL" id="PFMD01000025">
    <property type="protein sequence ID" value="PIY96866.1"/>
    <property type="molecule type" value="Genomic_DNA"/>
</dbReference>
<evidence type="ECO:0000313" key="4">
    <source>
        <dbReference type="Proteomes" id="UP000230779"/>
    </source>
</evidence>
<dbReference type="InterPro" id="IPR046278">
    <property type="entry name" value="DUF6311"/>
</dbReference>
<sequence length="559" mass="64840">MIKSFLKRDGLVILLFFLLTVIITYPLIWHLSNWTQEGADSYFITWNLAWDVHMFQKNPLAIFNANIFYPHANTLAYSENLIGTALLAWPLIAATNNAMLANNILIFLFFIAGGYFMYRLGLYLTKNTAVSVLLGIMFGFNPYKIIHFSQMHLQIIFFFPLVLLILHNLVKKQKNRHFVGFTLVYILLGYMSAHYFFMTLIVTAIFLITYFAVVRRAWPGKKFLIELAISVIAIIVAILPVFYPYLQISNEVGYARSYGMVNYFSPTLVDYFAFSPLLRDWIGYPQTIEKIMYFGFTFVFLSIFSVIFMFRKFRHDSNKINWVFVYLMIGLVCFLLSFGVLIRLAEGDKGIVGPFLILYKLIPGFDSLRALGRFSIVMVFSSCLIIGLALNEWFKKIKSKKTVWGIAILIGTLIFAEYLWIPPFQPVYYEEVKVAATVPEVYRWLADQSERVIIEFPLDAGIERTAEYLYFSTFHWNKLVNGYSGFFPQDYLKLEDDLLKDFPSSNTVKELKGMGVNYVIIHQGIDSAFTRRITPESLSSYQEMPLVQRFDDDYVYELI</sequence>
<feature type="transmembrane region" description="Helical" evidence="1">
    <location>
        <begin position="402"/>
        <end position="421"/>
    </location>
</feature>
<feature type="transmembrane region" description="Helical" evidence="1">
    <location>
        <begin position="370"/>
        <end position="390"/>
    </location>
</feature>
<feature type="transmembrane region" description="Helical" evidence="1">
    <location>
        <begin position="12"/>
        <end position="32"/>
    </location>
</feature>
<evidence type="ECO:0000259" key="2">
    <source>
        <dbReference type="Pfam" id="PF19830"/>
    </source>
</evidence>
<protein>
    <recommendedName>
        <fullName evidence="2">DUF6311 domain-containing protein</fullName>
    </recommendedName>
</protein>
<keyword evidence="1" id="KW-0812">Transmembrane</keyword>
<feature type="transmembrane region" description="Helical" evidence="1">
    <location>
        <begin position="291"/>
        <end position="310"/>
    </location>
</feature>
<keyword evidence="1" id="KW-0472">Membrane</keyword>
<feature type="transmembrane region" description="Helical" evidence="1">
    <location>
        <begin position="152"/>
        <end position="170"/>
    </location>
</feature>
<feature type="domain" description="DUF6311" evidence="2">
    <location>
        <begin position="16"/>
        <end position="400"/>
    </location>
</feature>
<name>A0A2M7RKF9_9BACT</name>
<feature type="transmembrane region" description="Helical" evidence="1">
    <location>
        <begin position="223"/>
        <end position="246"/>
    </location>
</feature>
<feature type="transmembrane region" description="Helical" evidence="1">
    <location>
        <begin position="130"/>
        <end position="146"/>
    </location>
</feature>
<evidence type="ECO:0000313" key="3">
    <source>
        <dbReference type="EMBL" id="PIY96866.1"/>
    </source>
</evidence>
<evidence type="ECO:0000256" key="1">
    <source>
        <dbReference type="SAM" id="Phobius"/>
    </source>
</evidence>
<dbReference type="Proteomes" id="UP000230779">
    <property type="component" value="Unassembled WGS sequence"/>
</dbReference>
<keyword evidence="1" id="KW-1133">Transmembrane helix</keyword>
<feature type="transmembrane region" description="Helical" evidence="1">
    <location>
        <begin position="99"/>
        <end position="118"/>
    </location>
</feature>
<proteinExistence type="predicted"/>
<dbReference type="Pfam" id="PF19830">
    <property type="entry name" value="DUF6311"/>
    <property type="match status" value="1"/>
</dbReference>
<organism evidence="3 4">
    <name type="scientific">Candidatus Kerfeldbacteria bacterium CG_4_10_14_0_8_um_filter_42_10</name>
    <dbReference type="NCBI Taxonomy" id="2014248"/>
    <lineage>
        <taxon>Bacteria</taxon>
        <taxon>Candidatus Kerfeldiibacteriota</taxon>
    </lineage>
</organism>